<sequence>MQPRRHRRISPMLTRTQTPRRLTPSTALQGLIDLPWGASLFAPPRQGG</sequence>
<dbReference type="Proteomes" id="UP000005324">
    <property type="component" value="Unassembled WGS sequence"/>
</dbReference>
<protein>
    <submittedName>
        <fullName evidence="1">Uncharacterized protein</fullName>
    </submittedName>
</protein>
<name>D5RIH8_9PROT</name>
<gene>
    <name evidence="1" type="ORF">HMPREF0731_0888</name>
</gene>
<comment type="caution">
    <text evidence="1">The sequence shown here is derived from an EMBL/GenBank/DDBJ whole genome shotgun (WGS) entry which is preliminary data.</text>
</comment>
<organism evidence="1 2">
    <name type="scientific">Pseudoroseomonas cervicalis ATCC 49957</name>
    <dbReference type="NCBI Taxonomy" id="525371"/>
    <lineage>
        <taxon>Bacteria</taxon>
        <taxon>Pseudomonadati</taxon>
        <taxon>Pseudomonadota</taxon>
        <taxon>Alphaproteobacteria</taxon>
        <taxon>Acetobacterales</taxon>
        <taxon>Roseomonadaceae</taxon>
        <taxon>Roseomonas</taxon>
    </lineage>
</organism>
<dbReference type="HOGENOM" id="CLU_3157303_0_0_5"/>
<accession>D5RIH8</accession>
<proteinExistence type="predicted"/>
<reference evidence="1 2" key="1">
    <citation type="submission" date="2010-04" db="EMBL/GenBank/DDBJ databases">
        <authorList>
            <person name="Qin X."/>
            <person name="Bachman B."/>
            <person name="Battles P."/>
            <person name="Bell A."/>
            <person name="Bess C."/>
            <person name="Bickham C."/>
            <person name="Chaboub L."/>
            <person name="Chen D."/>
            <person name="Coyle M."/>
            <person name="Deiros D.R."/>
            <person name="Dinh H."/>
            <person name="Forbes L."/>
            <person name="Fowler G."/>
            <person name="Francisco L."/>
            <person name="Fu Q."/>
            <person name="Gubbala S."/>
            <person name="Hale W."/>
            <person name="Han Y."/>
            <person name="Hemphill L."/>
            <person name="Highlander S.K."/>
            <person name="Hirani K."/>
            <person name="Hogues M."/>
            <person name="Jackson L."/>
            <person name="Jakkamsetti A."/>
            <person name="Javaid M."/>
            <person name="Jiang H."/>
            <person name="Korchina V."/>
            <person name="Kovar C."/>
            <person name="Lara F."/>
            <person name="Lee S."/>
            <person name="Mata R."/>
            <person name="Mathew T."/>
            <person name="Moen C."/>
            <person name="Morales K."/>
            <person name="Munidasa M."/>
            <person name="Nazareth L."/>
            <person name="Ngo R."/>
            <person name="Nguyen L."/>
            <person name="Okwuonu G."/>
            <person name="Ongeri F."/>
            <person name="Patil S."/>
            <person name="Petrosino J."/>
            <person name="Pham C."/>
            <person name="Pham P."/>
            <person name="Pu L.-L."/>
            <person name="Puazo M."/>
            <person name="Raj R."/>
            <person name="Reid J."/>
            <person name="Rouhana J."/>
            <person name="Saada N."/>
            <person name="Shang Y."/>
            <person name="Simmons D."/>
            <person name="Thornton R."/>
            <person name="Warren J."/>
            <person name="Weissenberger G."/>
            <person name="Zhang J."/>
            <person name="Zhang L."/>
            <person name="Zhou C."/>
            <person name="Zhu D."/>
            <person name="Muzny D."/>
            <person name="Worley K."/>
            <person name="Gibbs R."/>
        </authorList>
    </citation>
    <scope>NUCLEOTIDE SEQUENCE [LARGE SCALE GENOMIC DNA]</scope>
    <source>
        <strain evidence="1 2">ATCC 49957</strain>
    </source>
</reference>
<evidence type="ECO:0000313" key="2">
    <source>
        <dbReference type="Proteomes" id="UP000005324"/>
    </source>
</evidence>
<dbReference type="EMBL" id="ADVL01000153">
    <property type="protein sequence ID" value="EFH12890.1"/>
    <property type="molecule type" value="Genomic_DNA"/>
</dbReference>
<dbReference type="AlphaFoldDB" id="D5RIH8"/>
<evidence type="ECO:0000313" key="1">
    <source>
        <dbReference type="EMBL" id="EFH12890.1"/>
    </source>
</evidence>
<keyword evidence="2" id="KW-1185">Reference proteome</keyword>